<dbReference type="EMBL" id="JAYLLH010000023">
    <property type="protein sequence ID" value="MEC3862516.1"/>
    <property type="molecule type" value="Genomic_DNA"/>
</dbReference>
<evidence type="ECO:0000313" key="2">
    <source>
        <dbReference type="EMBL" id="MEC3862516.1"/>
    </source>
</evidence>
<dbReference type="Proteomes" id="UP001348149">
    <property type="component" value="Unassembled WGS sequence"/>
</dbReference>
<evidence type="ECO:0000313" key="3">
    <source>
        <dbReference type="Proteomes" id="UP001348149"/>
    </source>
</evidence>
<comment type="caution">
    <text evidence="2">The sequence shown here is derived from an EMBL/GenBank/DDBJ whole genome shotgun (WGS) entry which is preliminary data.</text>
</comment>
<feature type="domain" description="STAS" evidence="1">
    <location>
        <begin position="1"/>
        <end position="90"/>
    </location>
</feature>
<dbReference type="SUPFAM" id="SSF52091">
    <property type="entry name" value="SpoIIaa-like"/>
    <property type="match status" value="1"/>
</dbReference>
<dbReference type="InterPro" id="IPR036513">
    <property type="entry name" value="STAS_dom_sf"/>
</dbReference>
<reference evidence="2 3" key="1">
    <citation type="submission" date="2024-01" db="EMBL/GenBank/DDBJ databases">
        <title>Mesobacterium rodlantinim sp. nov., isolated from shallow sea hydrothermal systems off Kueishantao Island.</title>
        <authorList>
            <person name="Su Z."/>
            <person name="Tang K."/>
        </authorList>
    </citation>
    <scope>NUCLEOTIDE SEQUENCE [LARGE SCALE GENOMIC DNA]</scope>
    <source>
        <strain evidence="2 3">TK19101</strain>
    </source>
</reference>
<dbReference type="PROSITE" id="PS50801">
    <property type="entry name" value="STAS"/>
    <property type="match status" value="1"/>
</dbReference>
<protein>
    <submittedName>
        <fullName evidence="2">STAS domain-containing protein</fullName>
    </submittedName>
</protein>
<gene>
    <name evidence="2" type="ORF">VK792_14580</name>
</gene>
<name>A0ABU6HJM7_9RHOB</name>
<evidence type="ECO:0000259" key="1">
    <source>
        <dbReference type="PROSITE" id="PS50801"/>
    </source>
</evidence>
<accession>A0ABU6HJM7</accession>
<dbReference type="RefSeq" id="WP_326298340.1">
    <property type="nucleotide sequence ID" value="NZ_JAYLLH010000023.1"/>
</dbReference>
<organism evidence="2 3">
    <name type="scientific">Mesobacterium hydrothermale</name>
    <dbReference type="NCBI Taxonomy" id="3111907"/>
    <lineage>
        <taxon>Bacteria</taxon>
        <taxon>Pseudomonadati</taxon>
        <taxon>Pseudomonadota</taxon>
        <taxon>Alphaproteobacteria</taxon>
        <taxon>Rhodobacterales</taxon>
        <taxon>Roseobacteraceae</taxon>
        <taxon>Mesobacterium</taxon>
    </lineage>
</organism>
<sequence>MLTHALADRRPRNGTDTLLTFLQGAVGKPVCLSVAAVDRIDSLRLRTLLSAQAKWRSLGLAFGLTDISDTFRAGLVRLGLPETQFDPERI</sequence>
<dbReference type="InterPro" id="IPR002645">
    <property type="entry name" value="STAS_dom"/>
</dbReference>
<keyword evidence="3" id="KW-1185">Reference proteome</keyword>
<proteinExistence type="predicted"/>